<proteinExistence type="predicted"/>
<gene>
    <name evidence="1" type="ORF">OsI_37708</name>
</gene>
<dbReference type="EMBL" id="CM000137">
    <property type="protein sequence ID" value="EAY82491.1"/>
    <property type="molecule type" value="Genomic_DNA"/>
</dbReference>
<dbReference type="AlphaFoldDB" id="A2ZIQ7"/>
<evidence type="ECO:0000313" key="2">
    <source>
        <dbReference type="Proteomes" id="UP000007015"/>
    </source>
</evidence>
<accession>A2ZIQ7</accession>
<sequence length="226" mass="24993">MALTTRLMALTGLPLDMDMETKSASAIHACAIDLRKGPLFATPSASLVLRELVHEQANDLNDDDMDTTEAGIGDENEAFIDDKNENYMDFELYILAMDGLPKLTAKELKSQRARERYTALSVEEKAAWFKGTVKTGRGRILHLHRAQKCSSVEDVAAVVCDVDPVDHYANFPNSVRKVALMDSKNQELLQPAEQNNAPGEPEVVIVEDDEVVIEPLPKKKRTGNKG</sequence>
<dbReference type="HOGENOM" id="CLU_1226529_0_0_1"/>
<name>A2ZIQ7_ORYSI</name>
<reference evidence="1 2" key="1">
    <citation type="journal article" date="2005" name="PLoS Biol.">
        <title>The genomes of Oryza sativa: a history of duplications.</title>
        <authorList>
            <person name="Yu J."/>
            <person name="Wang J."/>
            <person name="Lin W."/>
            <person name="Li S."/>
            <person name="Li H."/>
            <person name="Zhou J."/>
            <person name="Ni P."/>
            <person name="Dong W."/>
            <person name="Hu S."/>
            <person name="Zeng C."/>
            <person name="Zhang J."/>
            <person name="Zhang Y."/>
            <person name="Li R."/>
            <person name="Xu Z."/>
            <person name="Li S."/>
            <person name="Li X."/>
            <person name="Zheng H."/>
            <person name="Cong L."/>
            <person name="Lin L."/>
            <person name="Yin J."/>
            <person name="Geng J."/>
            <person name="Li G."/>
            <person name="Shi J."/>
            <person name="Liu J."/>
            <person name="Lv H."/>
            <person name="Li J."/>
            <person name="Wang J."/>
            <person name="Deng Y."/>
            <person name="Ran L."/>
            <person name="Shi X."/>
            <person name="Wang X."/>
            <person name="Wu Q."/>
            <person name="Li C."/>
            <person name="Ren X."/>
            <person name="Wang J."/>
            <person name="Wang X."/>
            <person name="Li D."/>
            <person name="Liu D."/>
            <person name="Zhang X."/>
            <person name="Ji Z."/>
            <person name="Zhao W."/>
            <person name="Sun Y."/>
            <person name="Zhang Z."/>
            <person name="Bao J."/>
            <person name="Han Y."/>
            <person name="Dong L."/>
            <person name="Ji J."/>
            <person name="Chen P."/>
            <person name="Wu S."/>
            <person name="Liu J."/>
            <person name="Xiao Y."/>
            <person name="Bu D."/>
            <person name="Tan J."/>
            <person name="Yang L."/>
            <person name="Ye C."/>
            <person name="Zhang J."/>
            <person name="Xu J."/>
            <person name="Zhou Y."/>
            <person name="Yu Y."/>
            <person name="Zhang B."/>
            <person name="Zhuang S."/>
            <person name="Wei H."/>
            <person name="Liu B."/>
            <person name="Lei M."/>
            <person name="Yu H."/>
            <person name="Li Y."/>
            <person name="Xu H."/>
            <person name="Wei S."/>
            <person name="He X."/>
            <person name="Fang L."/>
            <person name="Zhang Z."/>
            <person name="Zhang Y."/>
            <person name="Huang X."/>
            <person name="Su Z."/>
            <person name="Tong W."/>
            <person name="Li J."/>
            <person name="Tong Z."/>
            <person name="Li S."/>
            <person name="Ye J."/>
            <person name="Wang L."/>
            <person name="Fang L."/>
            <person name="Lei T."/>
            <person name="Chen C."/>
            <person name="Chen H."/>
            <person name="Xu Z."/>
            <person name="Li H."/>
            <person name="Huang H."/>
            <person name="Zhang F."/>
            <person name="Xu H."/>
            <person name="Li N."/>
            <person name="Zhao C."/>
            <person name="Li S."/>
            <person name="Dong L."/>
            <person name="Huang Y."/>
            <person name="Li L."/>
            <person name="Xi Y."/>
            <person name="Qi Q."/>
            <person name="Li W."/>
            <person name="Zhang B."/>
            <person name="Hu W."/>
            <person name="Zhang Y."/>
            <person name="Tian X."/>
            <person name="Jiao Y."/>
            <person name="Liang X."/>
            <person name="Jin J."/>
            <person name="Gao L."/>
            <person name="Zheng W."/>
            <person name="Hao B."/>
            <person name="Liu S."/>
            <person name="Wang W."/>
            <person name="Yuan L."/>
            <person name="Cao M."/>
            <person name="McDermott J."/>
            <person name="Samudrala R."/>
            <person name="Wang J."/>
            <person name="Wong G.K."/>
            <person name="Yang H."/>
        </authorList>
    </citation>
    <scope>NUCLEOTIDE SEQUENCE [LARGE SCALE GENOMIC DNA]</scope>
    <source>
        <strain evidence="2">cv. 93-11</strain>
    </source>
</reference>
<dbReference type="Proteomes" id="UP000007015">
    <property type="component" value="Chromosome 12"/>
</dbReference>
<protein>
    <submittedName>
        <fullName evidence="1">Uncharacterized protein</fullName>
    </submittedName>
</protein>
<organism evidence="1 2">
    <name type="scientific">Oryza sativa subsp. indica</name>
    <name type="common">Rice</name>
    <dbReference type="NCBI Taxonomy" id="39946"/>
    <lineage>
        <taxon>Eukaryota</taxon>
        <taxon>Viridiplantae</taxon>
        <taxon>Streptophyta</taxon>
        <taxon>Embryophyta</taxon>
        <taxon>Tracheophyta</taxon>
        <taxon>Spermatophyta</taxon>
        <taxon>Magnoliopsida</taxon>
        <taxon>Liliopsida</taxon>
        <taxon>Poales</taxon>
        <taxon>Poaceae</taxon>
        <taxon>BOP clade</taxon>
        <taxon>Oryzoideae</taxon>
        <taxon>Oryzeae</taxon>
        <taxon>Oryzinae</taxon>
        <taxon>Oryza</taxon>
        <taxon>Oryza sativa</taxon>
    </lineage>
</organism>
<evidence type="ECO:0000313" key="1">
    <source>
        <dbReference type="EMBL" id="EAY82491.1"/>
    </source>
</evidence>
<dbReference type="Gramene" id="BGIOSGA036509-TA">
    <property type="protein sequence ID" value="BGIOSGA036509-PA"/>
    <property type="gene ID" value="BGIOSGA036509"/>
</dbReference>
<keyword evidence="2" id="KW-1185">Reference proteome</keyword>
<dbReference type="OMA" id="CESKENH"/>